<dbReference type="InterPro" id="IPR023346">
    <property type="entry name" value="Lysozyme-like_dom_sf"/>
</dbReference>
<name>A0AA97F938_9SPHN</name>
<dbReference type="SUPFAM" id="SSF53955">
    <property type="entry name" value="Lysozyme-like"/>
    <property type="match status" value="1"/>
</dbReference>
<keyword evidence="4" id="KW-1185">Reference proteome</keyword>
<dbReference type="RefSeq" id="WP_317084687.1">
    <property type="nucleotide sequence ID" value="NZ_CP136595.1"/>
</dbReference>
<organism evidence="3 4">
    <name type="scientific">Alterisphingorhabdus coralli</name>
    <dbReference type="NCBI Taxonomy" id="3071408"/>
    <lineage>
        <taxon>Bacteria</taxon>
        <taxon>Pseudomonadati</taxon>
        <taxon>Pseudomonadota</taxon>
        <taxon>Alphaproteobacteria</taxon>
        <taxon>Sphingomonadales</taxon>
        <taxon>Sphingomonadaceae</taxon>
        <taxon>Alterisphingorhabdus (ex Yan et al. 2024)</taxon>
    </lineage>
</organism>
<reference evidence="3 4" key="1">
    <citation type="submission" date="2023-10" db="EMBL/GenBank/DDBJ databases">
        <title>Complete genome sequence of a Sphingomonadaceae bacterium.</title>
        <authorList>
            <person name="Yan C."/>
        </authorList>
    </citation>
    <scope>NUCLEOTIDE SEQUENCE [LARGE SCALE GENOMIC DNA]</scope>
    <source>
        <strain evidence="3 4">SCSIO 66989</strain>
        <plasmid evidence="3 4">unnamed</plasmid>
    </source>
</reference>
<geneLocation type="plasmid" evidence="3 4">
    <name>unnamed</name>
</geneLocation>
<accession>A0AA97F938</accession>
<feature type="domain" description="Transglycosylase SLT" evidence="2">
    <location>
        <begin position="13"/>
        <end position="140"/>
    </location>
</feature>
<evidence type="ECO:0000313" key="4">
    <source>
        <dbReference type="Proteomes" id="UP001302429"/>
    </source>
</evidence>
<evidence type="ECO:0000256" key="1">
    <source>
        <dbReference type="ARBA" id="ARBA00009387"/>
    </source>
</evidence>
<comment type="similarity">
    <text evidence="1">Belongs to the virb1 family.</text>
</comment>
<proteinExistence type="inferred from homology"/>
<dbReference type="InterPro" id="IPR008258">
    <property type="entry name" value="Transglycosylase_SLT_dom_1"/>
</dbReference>
<dbReference type="EMBL" id="CP136595">
    <property type="protein sequence ID" value="WOE76739.1"/>
    <property type="molecule type" value="Genomic_DNA"/>
</dbReference>
<sequence>MILSKAVVLGLVAQCAPHVAPDTMMAIVQTESARKPWAIGVNRSAGIKPPRSRDEAERQARRLIKAGKNIDMGLAQINSANLPKLGLSVSEVFDPCTNLAAGAKILTDNYRRARAQGHRTPLQAALSAYNTGSFSRGFRNGYVRKVMANAGVARGVMPEPMQPAITAGAAARPAPVMVQAISTDLGEGQTPVPIEQSTPPPAWDVFARASWAKRSVGNANDVNGGTIYEVSFE</sequence>
<dbReference type="AlphaFoldDB" id="A0AA97F938"/>
<dbReference type="Pfam" id="PF01464">
    <property type="entry name" value="SLT"/>
    <property type="match status" value="1"/>
</dbReference>
<dbReference type="KEGG" id="acoa:RB602_15245"/>
<dbReference type="Proteomes" id="UP001302429">
    <property type="component" value="Plasmid unnamed"/>
</dbReference>
<gene>
    <name evidence="3" type="ORF">RB602_15245</name>
</gene>
<protein>
    <submittedName>
        <fullName evidence="3">Lytic transglycosylase domain-containing protein</fullName>
    </submittedName>
</protein>
<dbReference type="CDD" id="cd16892">
    <property type="entry name" value="LT_VirB1-like"/>
    <property type="match status" value="1"/>
</dbReference>
<dbReference type="Gene3D" id="1.10.530.10">
    <property type="match status" value="1"/>
</dbReference>
<keyword evidence="3" id="KW-0614">Plasmid</keyword>
<evidence type="ECO:0000313" key="3">
    <source>
        <dbReference type="EMBL" id="WOE76739.1"/>
    </source>
</evidence>
<evidence type="ECO:0000259" key="2">
    <source>
        <dbReference type="Pfam" id="PF01464"/>
    </source>
</evidence>